<sequence>MLKLVNVIGSSFWRKSYTPFECLRPEPDAKTRSPASLSPDTSKSQAIPWPLVGLPVALLV</sequence>
<keyword evidence="3" id="KW-1185">Reference proteome</keyword>
<organism evidence="2 3">
    <name type="scientific">Halocaridina rubra</name>
    <name type="common">Hawaiian red shrimp</name>
    <dbReference type="NCBI Taxonomy" id="373956"/>
    <lineage>
        <taxon>Eukaryota</taxon>
        <taxon>Metazoa</taxon>
        <taxon>Ecdysozoa</taxon>
        <taxon>Arthropoda</taxon>
        <taxon>Crustacea</taxon>
        <taxon>Multicrustacea</taxon>
        <taxon>Malacostraca</taxon>
        <taxon>Eumalacostraca</taxon>
        <taxon>Eucarida</taxon>
        <taxon>Decapoda</taxon>
        <taxon>Pleocyemata</taxon>
        <taxon>Caridea</taxon>
        <taxon>Atyoidea</taxon>
        <taxon>Atyidae</taxon>
        <taxon>Halocaridina</taxon>
    </lineage>
</organism>
<dbReference type="AlphaFoldDB" id="A0AAN8WQ54"/>
<dbReference type="Proteomes" id="UP001381693">
    <property type="component" value="Unassembled WGS sequence"/>
</dbReference>
<evidence type="ECO:0000256" key="1">
    <source>
        <dbReference type="SAM" id="MobiDB-lite"/>
    </source>
</evidence>
<comment type="caution">
    <text evidence="2">The sequence shown here is derived from an EMBL/GenBank/DDBJ whole genome shotgun (WGS) entry which is preliminary data.</text>
</comment>
<evidence type="ECO:0000313" key="2">
    <source>
        <dbReference type="EMBL" id="KAK7069062.1"/>
    </source>
</evidence>
<name>A0AAN8WQ54_HALRR</name>
<accession>A0AAN8WQ54</accession>
<proteinExistence type="predicted"/>
<feature type="compositionally biased region" description="Polar residues" evidence="1">
    <location>
        <begin position="33"/>
        <end position="44"/>
    </location>
</feature>
<dbReference type="EMBL" id="JAXCGZ010017038">
    <property type="protein sequence ID" value="KAK7069062.1"/>
    <property type="molecule type" value="Genomic_DNA"/>
</dbReference>
<evidence type="ECO:0000313" key="3">
    <source>
        <dbReference type="Proteomes" id="UP001381693"/>
    </source>
</evidence>
<feature type="region of interest" description="Disordered" evidence="1">
    <location>
        <begin position="25"/>
        <end position="44"/>
    </location>
</feature>
<protein>
    <submittedName>
        <fullName evidence="2">Uncharacterized protein</fullName>
    </submittedName>
</protein>
<reference evidence="2 3" key="1">
    <citation type="submission" date="2023-11" db="EMBL/GenBank/DDBJ databases">
        <title>Halocaridina rubra genome assembly.</title>
        <authorList>
            <person name="Smith C."/>
        </authorList>
    </citation>
    <scope>NUCLEOTIDE SEQUENCE [LARGE SCALE GENOMIC DNA]</scope>
    <source>
        <strain evidence="2">EP-1</strain>
        <tissue evidence="2">Whole</tissue>
    </source>
</reference>
<gene>
    <name evidence="2" type="ORF">SK128_017450</name>
</gene>